<dbReference type="InterPro" id="IPR014189">
    <property type="entry name" value="Quinone_OxRdtase_PIG3"/>
</dbReference>
<dbReference type="InterPro" id="IPR013149">
    <property type="entry name" value="ADH-like_C"/>
</dbReference>
<dbReference type="InterPro" id="IPR011032">
    <property type="entry name" value="GroES-like_sf"/>
</dbReference>
<evidence type="ECO:0000256" key="1">
    <source>
        <dbReference type="ARBA" id="ARBA00022857"/>
    </source>
</evidence>
<evidence type="ECO:0000313" key="5">
    <source>
        <dbReference type="EMBL" id="PMD04568.1"/>
    </source>
</evidence>
<dbReference type="AlphaFoldDB" id="A0A2N6VKM2"/>
<dbReference type="Gene3D" id="3.90.180.10">
    <property type="entry name" value="Medium-chain alcohol dehydrogenases, catalytic domain"/>
    <property type="match status" value="1"/>
</dbReference>
<comment type="caution">
    <text evidence="5">The sequence shown here is derived from an EMBL/GenBank/DDBJ whole genome shotgun (WGS) entry which is preliminary data.</text>
</comment>
<organism evidence="5 6">
    <name type="scientific">Brevibacterium paucivorans</name>
    <dbReference type="NCBI Taxonomy" id="170994"/>
    <lineage>
        <taxon>Bacteria</taxon>
        <taxon>Bacillati</taxon>
        <taxon>Actinomycetota</taxon>
        <taxon>Actinomycetes</taxon>
        <taxon>Micrococcales</taxon>
        <taxon>Brevibacteriaceae</taxon>
        <taxon>Brevibacterium</taxon>
    </lineage>
</organism>
<evidence type="ECO:0000256" key="2">
    <source>
        <dbReference type="ARBA" id="ARBA00023002"/>
    </source>
</evidence>
<dbReference type="GO" id="GO:0016651">
    <property type="term" value="F:oxidoreductase activity, acting on NAD(P)H"/>
    <property type="evidence" value="ECO:0007669"/>
    <property type="project" value="TreeGrafter"/>
</dbReference>
<dbReference type="Pfam" id="PF00107">
    <property type="entry name" value="ADH_zinc_N"/>
    <property type="match status" value="1"/>
</dbReference>
<dbReference type="Gene3D" id="3.40.50.720">
    <property type="entry name" value="NAD(P)-binding Rossmann-like Domain"/>
    <property type="match status" value="1"/>
</dbReference>
<accession>A0A2N6VKM2</accession>
<dbReference type="RefSeq" id="WP_102239564.1">
    <property type="nucleotide sequence ID" value="NZ_PNHK01000005.1"/>
</dbReference>
<dbReference type="OrthoDB" id="9780520at2"/>
<feature type="region of interest" description="Disordered" evidence="3">
    <location>
        <begin position="1"/>
        <end position="23"/>
    </location>
</feature>
<gene>
    <name evidence="5" type="ORF">CJ199_11175</name>
</gene>
<protein>
    <submittedName>
        <fullName evidence="5">Zinc-binding alcohol dehydrogenase</fullName>
    </submittedName>
</protein>
<dbReference type="InterPro" id="IPR036291">
    <property type="entry name" value="NAD(P)-bd_dom_sf"/>
</dbReference>
<dbReference type="NCBIfam" id="TIGR02824">
    <property type="entry name" value="quinone_pig3"/>
    <property type="match status" value="1"/>
</dbReference>
<evidence type="ECO:0000313" key="6">
    <source>
        <dbReference type="Proteomes" id="UP000235598"/>
    </source>
</evidence>
<dbReference type="Pfam" id="PF08240">
    <property type="entry name" value="ADH_N"/>
    <property type="match status" value="1"/>
</dbReference>
<dbReference type="EMBL" id="PNHK01000005">
    <property type="protein sequence ID" value="PMD04568.1"/>
    <property type="molecule type" value="Genomic_DNA"/>
</dbReference>
<keyword evidence="1" id="KW-0521">NADP</keyword>
<evidence type="ECO:0000256" key="3">
    <source>
        <dbReference type="SAM" id="MobiDB-lite"/>
    </source>
</evidence>
<keyword evidence="2" id="KW-0560">Oxidoreductase</keyword>
<proteinExistence type="predicted"/>
<dbReference type="PANTHER" id="PTHR48106:SF8">
    <property type="entry name" value="OS02G0805600 PROTEIN"/>
    <property type="match status" value="1"/>
</dbReference>
<sequence>MRSITAPQPGGPDALKLSDSPVPSAQPGEVVVKVEAAGVNRADVLQRLGFYTPPEGATNILGLEAAGTVHQVGDGVEEWQAGDRVAVLLTGGGYAEYVPVPAGQVLPVPEGMSFIEAAALPEVVATVYSNVVMAAGLSEGDWLLVHGGASGVGTMAIQIAKHVGARVAVTVGSDDRARKCVDLGADAVINYREEDFVERIREITGGGAGADGSAAARVPGADVILDIIGAKYLERNIQALSADGRLVIIGMQGGTKAQINLGDLLPLRRSVMGTTLRARPDEQKAHIVSEVRKHVWPAVASGKIRPIVDRVFALDDCVQAHEHMDQPHFGKIVLEVNP</sequence>
<dbReference type="SMART" id="SM00829">
    <property type="entry name" value="PKS_ER"/>
    <property type="match status" value="1"/>
</dbReference>
<dbReference type="CDD" id="cd05276">
    <property type="entry name" value="p53_inducible_oxidoreductase"/>
    <property type="match status" value="1"/>
</dbReference>
<dbReference type="SUPFAM" id="SSF51735">
    <property type="entry name" value="NAD(P)-binding Rossmann-fold domains"/>
    <property type="match status" value="1"/>
</dbReference>
<reference evidence="5 6" key="1">
    <citation type="submission" date="2017-09" db="EMBL/GenBank/DDBJ databases">
        <title>Bacterial strain isolated from the female urinary microbiota.</title>
        <authorList>
            <person name="Thomas-White K."/>
            <person name="Kumar N."/>
            <person name="Forster S."/>
            <person name="Putonti C."/>
            <person name="Lawley T."/>
            <person name="Wolfe A.J."/>
        </authorList>
    </citation>
    <scope>NUCLEOTIDE SEQUENCE [LARGE SCALE GENOMIC DNA]</scope>
    <source>
        <strain evidence="5 6">UMB1301</strain>
    </source>
</reference>
<dbReference type="SUPFAM" id="SSF50129">
    <property type="entry name" value="GroES-like"/>
    <property type="match status" value="1"/>
</dbReference>
<dbReference type="GO" id="GO:0070402">
    <property type="term" value="F:NADPH binding"/>
    <property type="evidence" value="ECO:0007669"/>
    <property type="project" value="TreeGrafter"/>
</dbReference>
<dbReference type="InterPro" id="IPR020843">
    <property type="entry name" value="ER"/>
</dbReference>
<dbReference type="PANTHER" id="PTHR48106">
    <property type="entry name" value="QUINONE OXIDOREDUCTASE PIG3-RELATED"/>
    <property type="match status" value="1"/>
</dbReference>
<evidence type="ECO:0000259" key="4">
    <source>
        <dbReference type="SMART" id="SM00829"/>
    </source>
</evidence>
<dbReference type="Proteomes" id="UP000235598">
    <property type="component" value="Unassembled WGS sequence"/>
</dbReference>
<dbReference type="InterPro" id="IPR013154">
    <property type="entry name" value="ADH-like_N"/>
</dbReference>
<feature type="domain" description="Enoyl reductase (ER)" evidence="4">
    <location>
        <begin position="10"/>
        <end position="334"/>
    </location>
</feature>
<name>A0A2N6VKM2_9MICO</name>